<evidence type="ECO:0008006" key="3">
    <source>
        <dbReference type="Google" id="ProtNLM"/>
    </source>
</evidence>
<sequence length="137" mass="14539">MDTVRVGRTELQVSPICSGTWQFGGDWDEVGECATVAASDLGMPTYGLSGGSDEHTAFPVGHWRSRSPEFTGVGFRRDLAMVAELSRFAERPGTTIGRFAVAWVSSEPGRPGRHRAAEFDAIVSGTAPVTGPTPEGV</sequence>
<dbReference type="EMBL" id="BLAD01000071">
    <property type="protein sequence ID" value="GES03646.1"/>
    <property type="molecule type" value="Genomic_DNA"/>
</dbReference>
<dbReference type="RefSeq" id="WP_155339797.1">
    <property type="nucleotide sequence ID" value="NZ_BAAABN010000007.1"/>
</dbReference>
<dbReference type="AlphaFoldDB" id="A0A5M3W4H6"/>
<protein>
    <recommendedName>
        <fullName evidence="3">NADP-dependent oxidoreductase domain-containing protein</fullName>
    </recommendedName>
</protein>
<keyword evidence="2" id="KW-1185">Reference proteome</keyword>
<accession>A0A5M3W4H6</accession>
<reference evidence="1 2" key="1">
    <citation type="submission" date="2019-10" db="EMBL/GenBank/DDBJ databases">
        <title>Whole genome shotgun sequence of Acrocarpospora corrugata NBRC 13972.</title>
        <authorList>
            <person name="Ichikawa N."/>
            <person name="Kimura A."/>
            <person name="Kitahashi Y."/>
            <person name="Komaki H."/>
            <person name="Oguchi A."/>
        </authorList>
    </citation>
    <scope>NUCLEOTIDE SEQUENCE [LARGE SCALE GENOMIC DNA]</scope>
    <source>
        <strain evidence="1 2">NBRC 13972</strain>
    </source>
</reference>
<dbReference type="InterPro" id="IPR036812">
    <property type="entry name" value="NAD(P)_OxRdtase_dom_sf"/>
</dbReference>
<proteinExistence type="predicted"/>
<name>A0A5M3W4H6_9ACTN</name>
<organism evidence="1 2">
    <name type="scientific">Acrocarpospora corrugata</name>
    <dbReference type="NCBI Taxonomy" id="35763"/>
    <lineage>
        <taxon>Bacteria</taxon>
        <taxon>Bacillati</taxon>
        <taxon>Actinomycetota</taxon>
        <taxon>Actinomycetes</taxon>
        <taxon>Streptosporangiales</taxon>
        <taxon>Streptosporangiaceae</taxon>
        <taxon>Acrocarpospora</taxon>
    </lineage>
</organism>
<dbReference type="SUPFAM" id="SSF51430">
    <property type="entry name" value="NAD(P)-linked oxidoreductase"/>
    <property type="match status" value="1"/>
</dbReference>
<gene>
    <name evidence="1" type="ORF">Acor_57120</name>
</gene>
<dbReference type="Proteomes" id="UP000334990">
    <property type="component" value="Unassembled WGS sequence"/>
</dbReference>
<dbReference type="Gene3D" id="3.20.20.100">
    <property type="entry name" value="NADP-dependent oxidoreductase domain"/>
    <property type="match status" value="1"/>
</dbReference>
<comment type="caution">
    <text evidence="1">The sequence shown here is derived from an EMBL/GenBank/DDBJ whole genome shotgun (WGS) entry which is preliminary data.</text>
</comment>
<evidence type="ECO:0000313" key="2">
    <source>
        <dbReference type="Proteomes" id="UP000334990"/>
    </source>
</evidence>
<evidence type="ECO:0000313" key="1">
    <source>
        <dbReference type="EMBL" id="GES03646.1"/>
    </source>
</evidence>